<reference evidence="14 15" key="1">
    <citation type="submission" date="2009-06" db="EMBL/GenBank/DDBJ databases">
        <title>The Genome Sequence of Loxodonta africana (African elephant).</title>
        <authorList>
            <person name="Di Palma F."/>
            <person name="Heiman D."/>
            <person name="Young S."/>
            <person name="Johnson J."/>
            <person name="Lander E.S."/>
            <person name="Lindblad-Toh K."/>
        </authorList>
    </citation>
    <scope>NUCLEOTIDE SEQUENCE [LARGE SCALE GENOMIC DNA]</scope>
    <source>
        <strain evidence="14 15">Isolate ISIS603380</strain>
    </source>
</reference>
<gene>
    <name evidence="14" type="primary">CCRL2</name>
</gene>
<evidence type="ECO:0000256" key="3">
    <source>
        <dbReference type="ARBA" id="ARBA00022692"/>
    </source>
</evidence>
<feature type="transmembrane region" description="Helical" evidence="12">
    <location>
        <begin position="151"/>
        <end position="173"/>
    </location>
</feature>
<evidence type="ECO:0000259" key="13">
    <source>
        <dbReference type="PROSITE" id="PS50262"/>
    </source>
</evidence>
<dbReference type="GO" id="GO:0006955">
    <property type="term" value="P:immune response"/>
    <property type="evidence" value="ECO:0007669"/>
    <property type="project" value="TreeGrafter"/>
</dbReference>
<evidence type="ECO:0000256" key="2">
    <source>
        <dbReference type="ARBA" id="ARBA00022475"/>
    </source>
</evidence>
<feature type="transmembrane region" description="Helical" evidence="12">
    <location>
        <begin position="51"/>
        <end position="71"/>
    </location>
</feature>
<dbReference type="Proteomes" id="UP000007646">
    <property type="component" value="Unassembled WGS sequence"/>
</dbReference>
<dbReference type="GO" id="GO:0006954">
    <property type="term" value="P:inflammatory response"/>
    <property type="evidence" value="ECO:0007669"/>
    <property type="project" value="TreeGrafter"/>
</dbReference>
<dbReference type="GO" id="GO:0009897">
    <property type="term" value="C:external side of plasma membrane"/>
    <property type="evidence" value="ECO:0007669"/>
    <property type="project" value="TreeGrafter"/>
</dbReference>
<evidence type="ECO:0000256" key="5">
    <source>
        <dbReference type="ARBA" id="ARBA00023040"/>
    </source>
</evidence>
<feature type="transmembrane region" description="Helical" evidence="12">
    <location>
        <begin position="83"/>
        <end position="103"/>
    </location>
</feature>
<dbReference type="STRING" id="9785.ENSLAFP00000020676"/>
<comment type="subcellular location">
    <subcellularLocation>
        <location evidence="1">Cell membrane</location>
        <topology evidence="1">Multi-pass membrane protein</topology>
    </subcellularLocation>
</comment>
<feature type="transmembrane region" description="Helical" evidence="12">
    <location>
        <begin position="115"/>
        <end position="139"/>
    </location>
</feature>
<dbReference type="InterPro" id="IPR017452">
    <property type="entry name" value="GPCR_Rhodpsn_7TM"/>
</dbReference>
<dbReference type="FunCoup" id="G3TYL8">
    <property type="interactions" value="51"/>
</dbReference>
<dbReference type="PRINTS" id="PR00657">
    <property type="entry name" value="CCCHEMOKINER"/>
</dbReference>
<dbReference type="GO" id="GO:0007204">
    <property type="term" value="P:positive regulation of cytosolic calcium ion concentration"/>
    <property type="evidence" value="ECO:0007669"/>
    <property type="project" value="TreeGrafter"/>
</dbReference>
<feature type="compositionally biased region" description="Basic and acidic residues" evidence="11">
    <location>
        <begin position="337"/>
        <end position="347"/>
    </location>
</feature>
<keyword evidence="8" id="KW-0675">Receptor</keyword>
<feature type="transmembrane region" description="Helical" evidence="12">
    <location>
        <begin position="213"/>
        <end position="232"/>
    </location>
</feature>
<feature type="region of interest" description="Disordered" evidence="11">
    <location>
        <begin position="327"/>
        <end position="353"/>
    </location>
</feature>
<dbReference type="PRINTS" id="PR00237">
    <property type="entry name" value="GPCRRHODOPSN"/>
</dbReference>
<protein>
    <submittedName>
        <fullName evidence="14">C-C motif chemokine receptor like 2</fullName>
    </submittedName>
</protein>
<dbReference type="FunFam" id="1.20.1070.10:FF:000130">
    <property type="entry name" value="Chemokine (C-C motif) receptor 2"/>
    <property type="match status" value="1"/>
</dbReference>
<keyword evidence="6 12" id="KW-0472">Membrane</keyword>
<organism evidence="14 15">
    <name type="scientific">Loxodonta africana</name>
    <name type="common">African elephant</name>
    <dbReference type="NCBI Taxonomy" id="9785"/>
    <lineage>
        <taxon>Eukaryota</taxon>
        <taxon>Metazoa</taxon>
        <taxon>Chordata</taxon>
        <taxon>Craniata</taxon>
        <taxon>Vertebrata</taxon>
        <taxon>Euteleostomi</taxon>
        <taxon>Mammalia</taxon>
        <taxon>Eutheria</taxon>
        <taxon>Afrotheria</taxon>
        <taxon>Proboscidea</taxon>
        <taxon>Elephantidae</taxon>
        <taxon>Loxodonta</taxon>
    </lineage>
</organism>
<evidence type="ECO:0000256" key="6">
    <source>
        <dbReference type="ARBA" id="ARBA00023136"/>
    </source>
</evidence>
<evidence type="ECO:0000256" key="11">
    <source>
        <dbReference type="SAM" id="MobiDB-lite"/>
    </source>
</evidence>
<dbReference type="AlphaFoldDB" id="G3TYL8"/>
<dbReference type="eggNOG" id="KOG3656">
    <property type="taxonomic scope" value="Eukaryota"/>
</dbReference>
<accession>G3TYL8</accession>
<evidence type="ECO:0000256" key="10">
    <source>
        <dbReference type="ARBA" id="ARBA00023224"/>
    </source>
</evidence>
<dbReference type="GO" id="GO:0005737">
    <property type="term" value="C:cytoplasm"/>
    <property type="evidence" value="ECO:0007669"/>
    <property type="project" value="TreeGrafter"/>
</dbReference>
<feature type="domain" description="G-protein coupled receptors family 1 profile" evidence="13">
    <location>
        <begin position="62"/>
        <end position="309"/>
    </location>
</feature>
<evidence type="ECO:0000256" key="9">
    <source>
        <dbReference type="ARBA" id="ARBA00023180"/>
    </source>
</evidence>
<keyword evidence="9" id="KW-0325">Glycoprotein</keyword>
<keyword evidence="7" id="KW-1015">Disulfide bond</keyword>
<evidence type="ECO:0000313" key="15">
    <source>
        <dbReference type="Proteomes" id="UP000007646"/>
    </source>
</evidence>
<keyword evidence="5" id="KW-0297">G-protein coupled receptor</keyword>
<reference evidence="14" key="2">
    <citation type="submission" date="2025-08" db="UniProtKB">
        <authorList>
            <consortium name="Ensembl"/>
        </authorList>
    </citation>
    <scope>IDENTIFICATION</scope>
    <source>
        <strain evidence="14">Isolate ISIS603380</strain>
    </source>
</reference>
<dbReference type="Gene3D" id="1.20.1070.10">
    <property type="entry name" value="Rhodopsin 7-helix transmembrane proteins"/>
    <property type="match status" value="1"/>
</dbReference>
<dbReference type="Pfam" id="PF00001">
    <property type="entry name" value="7tm_1"/>
    <property type="match status" value="1"/>
</dbReference>
<evidence type="ECO:0000256" key="7">
    <source>
        <dbReference type="ARBA" id="ARBA00023157"/>
    </source>
</evidence>
<keyword evidence="4 12" id="KW-1133">Transmembrane helix</keyword>
<dbReference type="GO" id="GO:0016493">
    <property type="term" value="F:C-C chemokine receptor activity"/>
    <property type="evidence" value="ECO:0007669"/>
    <property type="project" value="TreeGrafter"/>
</dbReference>
<dbReference type="OMA" id="FYKPQME"/>
<dbReference type="InterPro" id="IPR000276">
    <property type="entry name" value="GPCR_Rhodpsn"/>
</dbReference>
<dbReference type="InterPro" id="IPR000355">
    <property type="entry name" value="Chemokine_rcpt"/>
</dbReference>
<dbReference type="SUPFAM" id="SSF81321">
    <property type="entry name" value="Family A G protein-coupled receptor-like"/>
    <property type="match status" value="1"/>
</dbReference>
<dbReference type="GO" id="GO:0048020">
    <property type="term" value="F:CCR chemokine receptor binding"/>
    <property type="evidence" value="ECO:0007669"/>
    <property type="project" value="Ensembl"/>
</dbReference>
<keyword evidence="10" id="KW-0807">Transducer</keyword>
<keyword evidence="3 12" id="KW-0812">Transmembrane</keyword>
<evidence type="ECO:0000256" key="1">
    <source>
        <dbReference type="ARBA" id="ARBA00004651"/>
    </source>
</evidence>
<dbReference type="GO" id="GO:0060326">
    <property type="term" value="P:cell chemotaxis"/>
    <property type="evidence" value="ECO:0007669"/>
    <property type="project" value="TreeGrafter"/>
</dbReference>
<dbReference type="PROSITE" id="PS50262">
    <property type="entry name" value="G_PROTEIN_RECEP_F1_2"/>
    <property type="match status" value="1"/>
</dbReference>
<dbReference type="PANTHER" id="PTHR10489">
    <property type="entry name" value="CELL ADHESION MOLECULE"/>
    <property type="match status" value="1"/>
</dbReference>
<proteinExistence type="predicted"/>
<evidence type="ECO:0000256" key="4">
    <source>
        <dbReference type="ARBA" id="ARBA00022989"/>
    </source>
</evidence>
<keyword evidence="2" id="KW-1003">Cell membrane</keyword>
<keyword evidence="15" id="KW-1185">Reference proteome</keyword>
<dbReference type="InterPro" id="IPR050119">
    <property type="entry name" value="CCR1-9-like"/>
</dbReference>
<sequence>YPRGSLRMAGYTAAPDEDYDVLIEGDLNGSDTEPCDKYDARVLSAQLLPNLYSIVFVVCLLGNLLVVLILAKYKGLRHVKNIYFLNLAFSNLLFSLTLPFWAYTASAGGSLGDTMHTILIGVSAVGLYSEVCFNVLLTVHRYLVQSPSPTPCTASCGILTSILVWTVAVLISLPECMAYTLQMEGQENKYSFSIPHFLPAAEKSWKHFLTLKMNILGLLFPLFIFIFCYVRMRRRLTCRDNENGLFKLVFAIMAVFLLMWAPYNVVLFLSTFKQDFSLDDCKSTYGLDQGIQITEIVAATHCFVNPLLHMFFDQDFRRHLGHLLHLSNNTSPQPGKESGRDALREQPESSTQV</sequence>
<evidence type="ECO:0000256" key="8">
    <source>
        <dbReference type="ARBA" id="ARBA00023170"/>
    </source>
</evidence>
<dbReference type="GeneTree" id="ENSGT01020000230359"/>
<name>G3TYL8_LOXAF</name>
<dbReference type="Ensembl" id="ENSLAFT00000007852.3">
    <property type="protein sequence ID" value="ENSLAFP00000020676.1"/>
    <property type="gene ID" value="ENSLAFG00000007852.3"/>
</dbReference>
<dbReference type="GO" id="GO:0019722">
    <property type="term" value="P:calcium-mediated signaling"/>
    <property type="evidence" value="ECO:0007669"/>
    <property type="project" value="TreeGrafter"/>
</dbReference>
<feature type="transmembrane region" description="Helical" evidence="12">
    <location>
        <begin position="244"/>
        <end position="263"/>
    </location>
</feature>
<dbReference type="GO" id="GO:0019957">
    <property type="term" value="F:C-C chemokine binding"/>
    <property type="evidence" value="ECO:0007669"/>
    <property type="project" value="TreeGrafter"/>
</dbReference>
<evidence type="ECO:0000256" key="12">
    <source>
        <dbReference type="SAM" id="Phobius"/>
    </source>
</evidence>
<dbReference type="InParanoid" id="G3TYL8"/>
<reference evidence="14" key="3">
    <citation type="submission" date="2025-09" db="UniProtKB">
        <authorList>
            <consortium name="Ensembl"/>
        </authorList>
    </citation>
    <scope>IDENTIFICATION</scope>
    <source>
        <strain evidence="14">Isolate ISIS603380</strain>
    </source>
</reference>
<dbReference type="HOGENOM" id="CLU_009579_8_3_1"/>
<dbReference type="PANTHER" id="PTHR10489:SF655">
    <property type="entry name" value="C-C CHEMOKINE RECEPTOR-LIKE 2"/>
    <property type="match status" value="1"/>
</dbReference>
<evidence type="ECO:0000313" key="14">
    <source>
        <dbReference type="Ensembl" id="ENSLAFP00000020676.1"/>
    </source>
</evidence>